<dbReference type="PANTHER" id="PTHR31048">
    <property type="entry name" value="OS03G0233200 PROTEIN"/>
    <property type="match status" value="1"/>
</dbReference>
<dbReference type="InterPro" id="IPR017949">
    <property type="entry name" value="Thaumatin_CS"/>
</dbReference>
<proteinExistence type="inferred from homology"/>
<feature type="disulfide bond" evidence="3">
    <location>
        <begin position="152"/>
        <end position="162"/>
    </location>
</feature>
<feature type="disulfide bond" evidence="3">
    <location>
        <begin position="144"/>
        <end position="196"/>
    </location>
</feature>
<dbReference type="AlphaFoldDB" id="A0A1U6XU21"/>
<feature type="chain" id="PRO_5013318791" evidence="4">
    <location>
        <begin position="28"/>
        <end position="225"/>
    </location>
</feature>
<evidence type="ECO:0000256" key="3">
    <source>
        <dbReference type="PIRSR" id="PIRSR002703-1"/>
    </source>
</evidence>
<dbReference type="EMBL" id="KJ513303">
    <property type="protein sequence ID" value="AJE25829.1"/>
    <property type="molecule type" value="Genomic_DNA"/>
</dbReference>
<feature type="disulfide bond" evidence="3">
    <location>
        <begin position="139"/>
        <end position="213"/>
    </location>
</feature>
<gene>
    <name evidence="5" type="primary">tlp1</name>
</gene>
<dbReference type="PROSITE" id="PS00316">
    <property type="entry name" value="THAUMATIN_1"/>
    <property type="match status" value="1"/>
</dbReference>
<name>A0A1U6XU21_9MAGN</name>
<dbReference type="InterPro" id="IPR001938">
    <property type="entry name" value="Thaumatin"/>
</dbReference>
<dbReference type="Pfam" id="PF00314">
    <property type="entry name" value="Thaumatin"/>
    <property type="match status" value="1"/>
</dbReference>
<dbReference type="PRINTS" id="PR00347">
    <property type="entry name" value="THAUMATIN"/>
</dbReference>
<dbReference type="SMART" id="SM00205">
    <property type="entry name" value="THN"/>
    <property type="match status" value="1"/>
</dbReference>
<feature type="disulfide bond" evidence="3">
    <location>
        <begin position="92"/>
        <end position="98"/>
    </location>
</feature>
<evidence type="ECO:0000313" key="5">
    <source>
        <dbReference type="EMBL" id="AJE25829.1"/>
    </source>
</evidence>
<reference evidence="5" key="1">
    <citation type="submission" date="2014-02" db="EMBL/GenBank/DDBJ databases">
        <title>Identification and expression of a novel thaumatin-like protein / osmotin (PR-5) from Corydalis cava.</title>
        <authorList>
            <person name="Nawrot R."/>
            <person name="Barylski J."/>
            <person name="Musidlak O."/>
            <person name="Nowicki G."/>
        </authorList>
    </citation>
    <scope>NUCLEOTIDE SEQUENCE</scope>
</reference>
<dbReference type="SUPFAM" id="SSF49870">
    <property type="entry name" value="Osmotin, thaumatin-like protein"/>
    <property type="match status" value="1"/>
</dbReference>
<keyword evidence="2 3" id="KW-1015">Disulfide bond</keyword>
<feature type="disulfide bond" evidence="3">
    <location>
        <begin position="176"/>
        <end position="183"/>
    </location>
</feature>
<protein>
    <submittedName>
        <fullName evidence="5">Thaumatin-like protein 1</fullName>
    </submittedName>
</protein>
<dbReference type="InterPro" id="IPR037176">
    <property type="entry name" value="Osmotin/thaumatin-like_sf"/>
</dbReference>
<dbReference type="FunFam" id="2.60.110.10:FF:000003">
    <property type="entry name" value="Thaumatin I"/>
    <property type="match status" value="1"/>
</dbReference>
<evidence type="ECO:0000256" key="2">
    <source>
        <dbReference type="ARBA" id="ARBA00023157"/>
    </source>
</evidence>
<sequence>MGSTSTYLSIGFFLLFSLLSSNSFTDAATFEIRNQCPYTVWAAAVPGGGRRLENGQTWTINVNAGTTGARIWGRTNCNFDGSGRGSCQTGDCNGVLECSAFGRPPNTLAEFALNQFQNLDFIDISLVDGFNIPMDFSGCRGIRCSADINGQCPNELRVPGGCNNPCTTFGGNQYCCTNGPGTCGPTNYSRFFKERCPTSYSYPQDDPTSTFTCPGGTNYRVVFCP</sequence>
<feature type="signal peptide" evidence="4">
    <location>
        <begin position="1"/>
        <end position="27"/>
    </location>
</feature>
<dbReference type="PROSITE" id="PS51367">
    <property type="entry name" value="THAUMATIN_2"/>
    <property type="match status" value="1"/>
</dbReference>
<accession>A0A1U6XU21</accession>
<dbReference type="PIRSF" id="PIRSF002703">
    <property type="entry name" value="Thaumatin"/>
    <property type="match status" value="1"/>
</dbReference>
<feature type="disulfide bond" evidence="3">
    <location>
        <begin position="36"/>
        <end position="224"/>
    </location>
</feature>
<feature type="disulfide bond" evidence="3">
    <location>
        <begin position="77"/>
        <end position="87"/>
    </location>
</feature>
<organism evidence="5">
    <name type="scientific">Corydalis cava</name>
    <dbReference type="NCBI Taxonomy" id="581246"/>
    <lineage>
        <taxon>Eukaryota</taxon>
        <taxon>Viridiplantae</taxon>
        <taxon>Streptophyta</taxon>
        <taxon>Embryophyta</taxon>
        <taxon>Tracheophyta</taxon>
        <taxon>Spermatophyta</taxon>
        <taxon>Magnoliopsida</taxon>
        <taxon>Ranunculales</taxon>
        <taxon>Papaveraceae</taxon>
        <taxon>Fumarioideae</taxon>
        <taxon>Corydalis</taxon>
    </lineage>
</organism>
<comment type="similarity">
    <text evidence="1">Belongs to the thaumatin family.</text>
</comment>
<keyword evidence="4" id="KW-0732">Signal</keyword>
<dbReference type="Gene3D" id="2.60.110.10">
    <property type="entry name" value="Thaumatin"/>
    <property type="match status" value="1"/>
</dbReference>
<evidence type="ECO:0000256" key="4">
    <source>
        <dbReference type="SAM" id="SignalP"/>
    </source>
</evidence>
<feature type="disulfide bond" evidence="3">
    <location>
        <begin position="166"/>
        <end position="175"/>
    </location>
</feature>
<evidence type="ECO:0000256" key="1">
    <source>
        <dbReference type="ARBA" id="ARBA00010607"/>
    </source>
</evidence>